<feature type="transmembrane region" description="Helical" evidence="2">
    <location>
        <begin position="433"/>
        <end position="456"/>
    </location>
</feature>
<feature type="compositionally biased region" description="Pro residues" evidence="1">
    <location>
        <begin position="909"/>
        <end position="929"/>
    </location>
</feature>
<feature type="transmembrane region" description="Helical" evidence="2">
    <location>
        <begin position="395"/>
        <end position="413"/>
    </location>
</feature>
<dbReference type="PANTHER" id="PTHR48125">
    <property type="entry name" value="LP07818P1"/>
    <property type="match status" value="1"/>
</dbReference>
<dbReference type="Proteomes" id="UP000617426">
    <property type="component" value="Unassembled WGS sequence"/>
</dbReference>
<name>A0A923E742_9ACTO</name>
<feature type="compositionally biased region" description="Low complexity" evidence="1">
    <location>
        <begin position="896"/>
        <end position="908"/>
    </location>
</feature>
<feature type="compositionally biased region" description="Pro residues" evidence="1">
    <location>
        <begin position="73"/>
        <end position="83"/>
    </location>
</feature>
<feature type="region of interest" description="Disordered" evidence="1">
    <location>
        <begin position="877"/>
        <end position="929"/>
    </location>
</feature>
<feature type="transmembrane region" description="Helical" evidence="2">
    <location>
        <begin position="221"/>
        <end position="244"/>
    </location>
</feature>
<feature type="transmembrane region" description="Helical" evidence="2">
    <location>
        <begin position="155"/>
        <end position="180"/>
    </location>
</feature>
<feature type="transmembrane region" description="Helical" evidence="2">
    <location>
        <begin position="578"/>
        <end position="600"/>
    </location>
</feature>
<feature type="compositionally biased region" description="Low complexity" evidence="1">
    <location>
        <begin position="84"/>
        <end position="105"/>
    </location>
</feature>
<protein>
    <recommendedName>
        <fullName evidence="5">DUF2339 domain-containing protein</fullName>
    </recommendedName>
</protein>
<feature type="transmembrane region" description="Helical" evidence="2">
    <location>
        <begin position="606"/>
        <end position="625"/>
    </location>
</feature>
<keyword evidence="2" id="KW-0812">Transmembrane</keyword>
<comment type="caution">
    <text evidence="3">The sequence shown here is derived from an EMBL/GenBank/DDBJ whole genome shotgun (WGS) entry which is preliminary data.</text>
</comment>
<gene>
    <name evidence="3" type="ORF">HD592_002127</name>
</gene>
<feature type="transmembrane region" description="Helical" evidence="2">
    <location>
        <begin position="488"/>
        <end position="507"/>
    </location>
</feature>
<feature type="transmembrane region" description="Helical" evidence="2">
    <location>
        <begin position="275"/>
        <end position="295"/>
    </location>
</feature>
<feature type="transmembrane region" description="Helical" evidence="2">
    <location>
        <begin position="335"/>
        <end position="353"/>
    </location>
</feature>
<feature type="transmembrane region" description="Helical" evidence="2">
    <location>
        <begin position="365"/>
        <end position="383"/>
    </location>
</feature>
<feature type="compositionally biased region" description="Low complexity" evidence="1">
    <location>
        <begin position="54"/>
        <end position="72"/>
    </location>
</feature>
<feature type="transmembrane region" description="Helical" evidence="2">
    <location>
        <begin position="463"/>
        <end position="482"/>
    </location>
</feature>
<evidence type="ECO:0000313" key="3">
    <source>
        <dbReference type="EMBL" id="MBB6335562.1"/>
    </source>
</evidence>
<feature type="transmembrane region" description="Helical" evidence="2">
    <location>
        <begin position="186"/>
        <end position="209"/>
    </location>
</feature>
<reference evidence="3" key="1">
    <citation type="submission" date="2020-08" db="EMBL/GenBank/DDBJ databases">
        <title>Sequencing the genomes of 1000 actinobacteria strains.</title>
        <authorList>
            <person name="Klenk H.-P."/>
        </authorList>
    </citation>
    <scope>NUCLEOTIDE SEQUENCE</scope>
    <source>
        <strain evidence="3">DSM 10695</strain>
    </source>
</reference>
<dbReference type="AlphaFoldDB" id="A0A923E742"/>
<feature type="compositionally biased region" description="Basic and acidic residues" evidence="1">
    <location>
        <begin position="18"/>
        <end position="32"/>
    </location>
</feature>
<feature type="transmembrane region" description="Helical" evidence="2">
    <location>
        <begin position="708"/>
        <end position="727"/>
    </location>
</feature>
<feature type="transmembrane region" description="Helical" evidence="2">
    <location>
        <begin position="771"/>
        <end position="789"/>
    </location>
</feature>
<evidence type="ECO:0008006" key="5">
    <source>
        <dbReference type="Google" id="ProtNLM"/>
    </source>
</evidence>
<feature type="compositionally biased region" description="Low complexity" evidence="1">
    <location>
        <begin position="119"/>
        <end position="132"/>
    </location>
</feature>
<sequence length="929" mass="95809">MHDPLDGSAPQASPGESSRADEGAAQRPDLEELAREVERLGLELARLSALLDSRAAQSPSPAPLAPASSVPAPRAPRTPPGPAPQQAQLSPQQAHPAPQQQAHPWMQPPEPVFPGATGPQASPRAPLPASAPTDSTRRASPPSSPPTGKASESRLGAYALSIASALLIFFAGASLIALFWNSIPDAAKVGFVGLLALVLTVTGTVLSRMPGEESGDWRRSVPAATLLGMGGGLGFVAIIGAAILGVLVNAMSGLLLLIAWGIIMYALGALTRNPFTWIIAALGGISTIELVVFYADREPASAHLAAIALLIHLLILTGITFRSSPIRTSAASRPASFLPVLALALWALLRLPIDTVPQSKAPLTLAVYSLFGVLLLMQTLLLTRAAEEGQHRREWSLIWIAIPLLLGGTALRISAWEVRPAPFPATIDSAPLIAFAAVLLLLIGILLCSFLSAAFPMHPLPRAAAAHGLSATVLLILIARASLGERSLLEIAAMVLVLAATAIPAVIAGRGGHALTLPLMSLPFLLPLFGRDWVSEGVGIVLLVVIMTASLLVDVFARRTRRAAQTLASPPGSLPRAAAWAQGIILLVHMTAAVQGALFLLEIAGAWRTTAMWICLFSALGLLILSGLPSNALGPAELFSGEGFDARVSPRALPAVVPSPAVAAGAGPGAPRPMTQPAPGAPAGIAAQPGLALPAAHPGPAARLRAPVAPILITGAVCLLIVVSAVIDAFSSRSGSLDVHTGVLAALTVILASISAWMLYPVAALDAGGSALGAVIIISTVTTLTMLAPEGARSWISNIALVLAAALCILIGLALRARRLRFLGLVTVLVGVLKIALVDLAAQNSLTRIGALFLAGLICFLLSLAYTRLFTAFDEERARPRRTPQPMPSPQPLPAPELQSPSQGLGAPPSAPERPAAPPPGPPRDPSLS</sequence>
<evidence type="ECO:0000313" key="4">
    <source>
        <dbReference type="Proteomes" id="UP000617426"/>
    </source>
</evidence>
<keyword evidence="4" id="KW-1185">Reference proteome</keyword>
<feature type="transmembrane region" description="Helical" evidence="2">
    <location>
        <begin position="795"/>
        <end position="815"/>
    </location>
</feature>
<keyword evidence="2" id="KW-1133">Transmembrane helix</keyword>
<evidence type="ECO:0000256" key="2">
    <source>
        <dbReference type="SAM" id="Phobius"/>
    </source>
</evidence>
<feature type="region of interest" description="Disordered" evidence="1">
    <location>
        <begin position="1"/>
        <end position="32"/>
    </location>
</feature>
<feature type="transmembrane region" description="Helical" evidence="2">
    <location>
        <begin position="537"/>
        <end position="557"/>
    </location>
</feature>
<feature type="transmembrane region" description="Helical" evidence="2">
    <location>
        <begin position="250"/>
        <end position="268"/>
    </location>
</feature>
<feature type="compositionally biased region" description="Pro residues" evidence="1">
    <location>
        <begin position="883"/>
        <end position="895"/>
    </location>
</feature>
<feature type="region of interest" description="Disordered" evidence="1">
    <location>
        <begin position="54"/>
        <end position="151"/>
    </location>
</feature>
<dbReference type="RefSeq" id="WP_184454005.1">
    <property type="nucleotide sequence ID" value="NZ_JACHMK010000001.1"/>
</dbReference>
<organism evidence="3 4">
    <name type="scientific">Schaalia hyovaginalis</name>
    <dbReference type="NCBI Taxonomy" id="29316"/>
    <lineage>
        <taxon>Bacteria</taxon>
        <taxon>Bacillati</taxon>
        <taxon>Actinomycetota</taxon>
        <taxon>Actinomycetes</taxon>
        <taxon>Actinomycetales</taxon>
        <taxon>Actinomycetaceae</taxon>
        <taxon>Schaalia</taxon>
    </lineage>
</organism>
<dbReference type="PANTHER" id="PTHR48125:SF10">
    <property type="entry name" value="OS12G0136300 PROTEIN"/>
    <property type="match status" value="1"/>
</dbReference>
<proteinExistence type="predicted"/>
<feature type="transmembrane region" description="Helical" evidence="2">
    <location>
        <begin position="739"/>
        <end position="759"/>
    </location>
</feature>
<feature type="transmembrane region" description="Helical" evidence="2">
    <location>
        <begin position="301"/>
        <end position="323"/>
    </location>
</feature>
<feature type="transmembrane region" description="Helical" evidence="2">
    <location>
        <begin position="849"/>
        <end position="871"/>
    </location>
</feature>
<feature type="transmembrane region" description="Helical" evidence="2">
    <location>
        <begin position="822"/>
        <end position="843"/>
    </location>
</feature>
<dbReference type="EMBL" id="JACHMK010000001">
    <property type="protein sequence ID" value="MBB6335562.1"/>
    <property type="molecule type" value="Genomic_DNA"/>
</dbReference>
<keyword evidence="2" id="KW-0472">Membrane</keyword>
<accession>A0A923E742</accession>
<evidence type="ECO:0000256" key="1">
    <source>
        <dbReference type="SAM" id="MobiDB-lite"/>
    </source>
</evidence>